<organism evidence="3 4">
    <name type="scientific">Sphaerobolus stellatus (strain SS14)</name>
    <dbReference type="NCBI Taxonomy" id="990650"/>
    <lineage>
        <taxon>Eukaryota</taxon>
        <taxon>Fungi</taxon>
        <taxon>Dikarya</taxon>
        <taxon>Basidiomycota</taxon>
        <taxon>Agaricomycotina</taxon>
        <taxon>Agaricomycetes</taxon>
        <taxon>Phallomycetidae</taxon>
        <taxon>Geastrales</taxon>
        <taxon>Sphaerobolaceae</taxon>
        <taxon>Sphaerobolus</taxon>
    </lineage>
</organism>
<name>A0A0C9VNA8_SPHS4</name>
<protein>
    <recommendedName>
        <fullName evidence="2">Helitron helicase-like domain-containing protein</fullName>
    </recommendedName>
</protein>
<proteinExistence type="predicted"/>
<reference evidence="3 4" key="1">
    <citation type="submission" date="2014-06" db="EMBL/GenBank/DDBJ databases">
        <title>Evolutionary Origins and Diversification of the Mycorrhizal Mutualists.</title>
        <authorList>
            <consortium name="DOE Joint Genome Institute"/>
            <consortium name="Mycorrhizal Genomics Consortium"/>
            <person name="Kohler A."/>
            <person name="Kuo A."/>
            <person name="Nagy L.G."/>
            <person name="Floudas D."/>
            <person name="Copeland A."/>
            <person name="Barry K.W."/>
            <person name="Cichocki N."/>
            <person name="Veneault-Fourrey C."/>
            <person name="LaButti K."/>
            <person name="Lindquist E.A."/>
            <person name="Lipzen A."/>
            <person name="Lundell T."/>
            <person name="Morin E."/>
            <person name="Murat C."/>
            <person name="Riley R."/>
            <person name="Ohm R."/>
            <person name="Sun H."/>
            <person name="Tunlid A."/>
            <person name="Henrissat B."/>
            <person name="Grigoriev I.V."/>
            <person name="Hibbett D.S."/>
            <person name="Martin F."/>
        </authorList>
    </citation>
    <scope>NUCLEOTIDE SEQUENCE [LARGE SCALE GENOMIC DNA]</scope>
    <source>
        <strain evidence="3 4">SS14</strain>
    </source>
</reference>
<dbReference type="PANTHER" id="PTHR10492">
    <property type="match status" value="1"/>
</dbReference>
<keyword evidence="4" id="KW-1185">Reference proteome</keyword>
<evidence type="ECO:0000313" key="4">
    <source>
        <dbReference type="Proteomes" id="UP000054279"/>
    </source>
</evidence>
<feature type="region of interest" description="Disordered" evidence="1">
    <location>
        <begin position="1"/>
        <end position="34"/>
    </location>
</feature>
<feature type="domain" description="Helitron helicase-like" evidence="2">
    <location>
        <begin position="42"/>
        <end position="221"/>
    </location>
</feature>
<dbReference type="HOGENOM" id="CLU_001324_5_6_1"/>
<dbReference type="PANTHER" id="PTHR10492:SF57">
    <property type="entry name" value="ATP-DEPENDENT DNA HELICASE"/>
    <property type="match status" value="1"/>
</dbReference>
<evidence type="ECO:0000313" key="3">
    <source>
        <dbReference type="EMBL" id="KIJ43427.1"/>
    </source>
</evidence>
<dbReference type="InterPro" id="IPR025476">
    <property type="entry name" value="Helitron_helicase-like"/>
</dbReference>
<dbReference type="AlphaFoldDB" id="A0A0C9VNA8"/>
<dbReference type="Proteomes" id="UP000054279">
    <property type="component" value="Unassembled WGS sequence"/>
</dbReference>
<evidence type="ECO:0000256" key="1">
    <source>
        <dbReference type="SAM" id="MobiDB-lite"/>
    </source>
</evidence>
<gene>
    <name evidence="3" type="ORF">M422DRAFT_253306</name>
</gene>
<dbReference type="OrthoDB" id="3366231at2759"/>
<sequence length="648" mass="74366">MRLASVAQHRHPTNDGLNEDNNNDHGGDDDHDHEGRLTSARYYAYRIHYRSQNNGLLLLAGHLFQQFVVDQWAQIEQSHLMWLKHNQDKLWSEVYCGLADAIGQGQSLEEIGKRFILPSSHIGSPRHMLQLYQDSMAICRKHVKPSYFTTITANPQWPEIVRELLPGQTASDRPDLVARVFALKLKRLRYLIADKGYLGKMVAFMLSIEYQKCGLPHAHQLDFIDLQDQPKTARDVDSIISAQLPDKDLQPELWNLVTKFMMHGPCGSANPNAPCMSEGKCSKNFPKPYREETSVDGNGYAEYACPNNGRFVERNGFKLDNRWVVPYCPEFLLELQCHINTECCISVGSVKYIHKYIYKGPDRATLKITDKENVDEIKQFLDARWIGASEAVWRILCNKMHDEKPPVYRLQVHLPGQHLVVFDPNKPPNVMGQGQKTMLTAYFQANHDEPDAKNYLYQDFPTYFTYLKQQKKWKPRERGGCIGRMYFASPNSGERFYLRMLLTVVCGATSFEALRTVDHVPCDTFYEACRQRGLLQDDGEWTLCLQEASVIQTGTALRSLFATMLQFCQVENPAGLWEQFKVSLCDDLERTLQRTGVHPIHPGDEYDYGLFLVDQLLYKSGSGLHNFPSMPRPVKVWDHVGQNHLITE</sequence>
<feature type="compositionally biased region" description="Basic and acidic residues" evidence="1">
    <location>
        <begin position="22"/>
        <end position="34"/>
    </location>
</feature>
<accession>A0A0C9VNA8</accession>
<evidence type="ECO:0000259" key="2">
    <source>
        <dbReference type="Pfam" id="PF14214"/>
    </source>
</evidence>
<dbReference type="EMBL" id="KN837123">
    <property type="protein sequence ID" value="KIJ43427.1"/>
    <property type="molecule type" value="Genomic_DNA"/>
</dbReference>
<dbReference type="Pfam" id="PF14214">
    <property type="entry name" value="Helitron_like_N"/>
    <property type="match status" value="1"/>
</dbReference>